<gene>
    <name evidence="1" type="ORF">IPJ38_01270</name>
</gene>
<evidence type="ECO:0008006" key="3">
    <source>
        <dbReference type="Google" id="ProtNLM"/>
    </source>
</evidence>
<evidence type="ECO:0000313" key="2">
    <source>
        <dbReference type="Proteomes" id="UP000739411"/>
    </source>
</evidence>
<proteinExistence type="predicted"/>
<comment type="caution">
    <text evidence="1">The sequence shown here is derived from an EMBL/GenBank/DDBJ whole genome shotgun (WGS) entry which is preliminary data.</text>
</comment>
<evidence type="ECO:0000313" key="1">
    <source>
        <dbReference type="EMBL" id="MBK7413936.1"/>
    </source>
</evidence>
<dbReference type="EMBL" id="JADJMS010000005">
    <property type="protein sequence ID" value="MBK7413936.1"/>
    <property type="molecule type" value="Genomic_DNA"/>
</dbReference>
<sequence>MQSFLLAAEQGEWDRISDLSEQFLSALEAAKKANFLTNIASINHREIQNLLTMLQSAIEQCSIRKYQIAPLIKAFAIAKDVSNTP</sequence>
<organism evidence="1 2">
    <name type="scientific">Candidatus Dechloromonas phosphorivorans</name>
    <dbReference type="NCBI Taxonomy" id="2899244"/>
    <lineage>
        <taxon>Bacteria</taxon>
        <taxon>Pseudomonadati</taxon>
        <taxon>Pseudomonadota</taxon>
        <taxon>Betaproteobacteria</taxon>
        <taxon>Rhodocyclales</taxon>
        <taxon>Azonexaceae</taxon>
        <taxon>Dechloromonas</taxon>
    </lineage>
</organism>
<name>A0A935K7W5_9RHOO</name>
<dbReference type="AlphaFoldDB" id="A0A935K7W5"/>
<accession>A0A935K7W5</accession>
<protein>
    <recommendedName>
        <fullName evidence="3">Flagellar protein FliT</fullName>
    </recommendedName>
</protein>
<dbReference type="Proteomes" id="UP000739411">
    <property type="component" value="Unassembled WGS sequence"/>
</dbReference>
<reference evidence="1 2" key="1">
    <citation type="submission" date="2020-10" db="EMBL/GenBank/DDBJ databases">
        <title>Connecting structure to function with the recovery of over 1000 high-quality activated sludge metagenome-assembled genomes encoding full-length rRNA genes using long-read sequencing.</title>
        <authorList>
            <person name="Singleton C.M."/>
            <person name="Petriglieri F."/>
            <person name="Kristensen J.M."/>
            <person name="Kirkegaard R.H."/>
            <person name="Michaelsen T.Y."/>
            <person name="Andersen M.H."/>
            <person name="Karst S.M."/>
            <person name="Dueholm M.S."/>
            <person name="Nielsen P.H."/>
            <person name="Albertsen M."/>
        </authorList>
    </citation>
    <scope>NUCLEOTIDE SEQUENCE [LARGE SCALE GENOMIC DNA]</scope>
    <source>
        <strain evidence="1">EsbW_18-Q3-R4-48_BATAC.463</strain>
    </source>
</reference>